<feature type="chain" id="PRO_5047457386" description="Fe-S oxidoreductase" evidence="2">
    <location>
        <begin position="18"/>
        <end position="91"/>
    </location>
</feature>
<dbReference type="Proteomes" id="UP001404104">
    <property type="component" value="Unassembled WGS sequence"/>
</dbReference>
<feature type="signal peptide" evidence="2">
    <location>
        <begin position="1"/>
        <end position="17"/>
    </location>
</feature>
<organism evidence="3 4">
    <name type="scientific">Sphingomonas qilianensis</name>
    <dbReference type="NCBI Taxonomy" id="1736690"/>
    <lineage>
        <taxon>Bacteria</taxon>
        <taxon>Pseudomonadati</taxon>
        <taxon>Pseudomonadota</taxon>
        <taxon>Alphaproteobacteria</taxon>
        <taxon>Sphingomonadales</taxon>
        <taxon>Sphingomonadaceae</taxon>
        <taxon>Sphingomonas</taxon>
    </lineage>
</organism>
<feature type="region of interest" description="Disordered" evidence="1">
    <location>
        <begin position="20"/>
        <end position="91"/>
    </location>
</feature>
<evidence type="ECO:0000256" key="2">
    <source>
        <dbReference type="SAM" id="SignalP"/>
    </source>
</evidence>
<dbReference type="EMBL" id="JBDIMF010000006">
    <property type="protein sequence ID" value="MEN2787408.1"/>
    <property type="molecule type" value="Genomic_DNA"/>
</dbReference>
<accession>A0ABU9XV20</accession>
<sequence>MKIMLIAALAFAAPAFAQTTPPAADPAMQAPATDPAMPAAPADPAMPAPATSTTTTMTMGAPTVTPAPAPKESYPRCSKTVTDGCIQRGGK</sequence>
<keyword evidence="4" id="KW-1185">Reference proteome</keyword>
<evidence type="ECO:0008006" key="5">
    <source>
        <dbReference type="Google" id="ProtNLM"/>
    </source>
</evidence>
<feature type="compositionally biased region" description="Low complexity" evidence="1">
    <location>
        <begin position="20"/>
        <end position="66"/>
    </location>
</feature>
<protein>
    <recommendedName>
        <fullName evidence="5">Fe-S oxidoreductase</fullName>
    </recommendedName>
</protein>
<evidence type="ECO:0000313" key="3">
    <source>
        <dbReference type="EMBL" id="MEN2787408.1"/>
    </source>
</evidence>
<gene>
    <name evidence="3" type="ORF">ABC969_13385</name>
</gene>
<evidence type="ECO:0000313" key="4">
    <source>
        <dbReference type="Proteomes" id="UP001404104"/>
    </source>
</evidence>
<reference evidence="3 4" key="1">
    <citation type="submission" date="2024-05" db="EMBL/GenBank/DDBJ databases">
        <authorList>
            <person name="Liu Q."/>
            <person name="Xin Y.-H."/>
        </authorList>
    </citation>
    <scope>NUCLEOTIDE SEQUENCE [LARGE SCALE GENOMIC DNA]</scope>
    <source>
        <strain evidence="3 4">CGMCC 1.15349</strain>
    </source>
</reference>
<proteinExistence type="predicted"/>
<evidence type="ECO:0000256" key="1">
    <source>
        <dbReference type="SAM" id="MobiDB-lite"/>
    </source>
</evidence>
<keyword evidence="2" id="KW-0732">Signal</keyword>
<comment type="caution">
    <text evidence="3">The sequence shown here is derived from an EMBL/GenBank/DDBJ whole genome shotgun (WGS) entry which is preliminary data.</text>
</comment>
<name>A0ABU9XV20_9SPHN</name>
<dbReference type="RefSeq" id="WP_345865564.1">
    <property type="nucleotide sequence ID" value="NZ_JBDIMF010000006.1"/>
</dbReference>